<name>A0A3P7V3G0_HAEPC</name>
<reference evidence="1 2" key="1">
    <citation type="submission" date="2018-11" db="EMBL/GenBank/DDBJ databases">
        <authorList>
            <consortium name="Pathogen Informatics"/>
        </authorList>
    </citation>
    <scope>NUCLEOTIDE SEQUENCE [LARGE SCALE GENOMIC DNA]</scope>
    <source>
        <strain evidence="1 2">MHpl1</strain>
    </source>
</reference>
<protein>
    <submittedName>
        <fullName evidence="1">Uncharacterized protein</fullName>
    </submittedName>
</protein>
<evidence type="ECO:0000313" key="2">
    <source>
        <dbReference type="Proteomes" id="UP000268014"/>
    </source>
</evidence>
<proteinExistence type="predicted"/>
<evidence type="ECO:0000313" key="1">
    <source>
        <dbReference type="EMBL" id="VDO29207.1"/>
    </source>
</evidence>
<dbReference type="Proteomes" id="UP000268014">
    <property type="component" value="Unassembled WGS sequence"/>
</dbReference>
<sequence length="120" mass="14677">MKQYTCRKYPPLENVLRSKNRGTKRTPTISQYQKQLGNTNLIMLRMVSRIFWWTSTFLTRPFPVVWTLLIRYRNMSLTLVCRWHFRLVRRTPIDRRCLFPASIQHRGIRIFGWRCFPNRS</sequence>
<organism evidence="1 2">
    <name type="scientific">Haemonchus placei</name>
    <name type="common">Barber's pole worm</name>
    <dbReference type="NCBI Taxonomy" id="6290"/>
    <lineage>
        <taxon>Eukaryota</taxon>
        <taxon>Metazoa</taxon>
        <taxon>Ecdysozoa</taxon>
        <taxon>Nematoda</taxon>
        <taxon>Chromadorea</taxon>
        <taxon>Rhabditida</taxon>
        <taxon>Rhabditina</taxon>
        <taxon>Rhabditomorpha</taxon>
        <taxon>Strongyloidea</taxon>
        <taxon>Trichostrongylidae</taxon>
        <taxon>Haemonchus</taxon>
    </lineage>
</organism>
<accession>A0A3P7V3G0</accession>
<dbReference type="EMBL" id="UZAF01016505">
    <property type="protein sequence ID" value="VDO29207.1"/>
    <property type="molecule type" value="Genomic_DNA"/>
</dbReference>
<keyword evidence="2" id="KW-1185">Reference proteome</keyword>
<gene>
    <name evidence="1" type="ORF">HPLM_LOCUS6508</name>
</gene>
<dbReference type="AlphaFoldDB" id="A0A3P7V3G0"/>